<organism evidence="1 2">
    <name type="scientific">Dorcoceras hygrometricum</name>
    <dbReference type="NCBI Taxonomy" id="472368"/>
    <lineage>
        <taxon>Eukaryota</taxon>
        <taxon>Viridiplantae</taxon>
        <taxon>Streptophyta</taxon>
        <taxon>Embryophyta</taxon>
        <taxon>Tracheophyta</taxon>
        <taxon>Spermatophyta</taxon>
        <taxon>Magnoliopsida</taxon>
        <taxon>eudicotyledons</taxon>
        <taxon>Gunneridae</taxon>
        <taxon>Pentapetalae</taxon>
        <taxon>asterids</taxon>
        <taxon>lamiids</taxon>
        <taxon>Lamiales</taxon>
        <taxon>Gesneriaceae</taxon>
        <taxon>Didymocarpoideae</taxon>
        <taxon>Trichosporeae</taxon>
        <taxon>Loxocarpinae</taxon>
        <taxon>Dorcoceras</taxon>
    </lineage>
</organism>
<dbReference type="EMBL" id="KQ998151">
    <property type="protein sequence ID" value="KZV43255.1"/>
    <property type="molecule type" value="Genomic_DNA"/>
</dbReference>
<sequence>MVVDLIDIYVLKGPYCTLTTTNWFLQALSVIPRGSWGDVARRFTMIRWPPIAAAPPPNSPLGRASTHAPPPAAARASACRDRTCFDRLDEEIPFVSNLSDLVVQTDEGILIPVLDLIKENLPPPTLKCRIPCESGWSQAPRRQQGNIH</sequence>
<dbReference type="Proteomes" id="UP000250235">
    <property type="component" value="Unassembled WGS sequence"/>
</dbReference>
<protein>
    <submittedName>
        <fullName evidence="1">Uncharacterized protein</fullName>
    </submittedName>
</protein>
<proteinExistence type="predicted"/>
<reference evidence="1 2" key="1">
    <citation type="journal article" date="2015" name="Proc. Natl. Acad. Sci. U.S.A.">
        <title>The resurrection genome of Boea hygrometrica: A blueprint for survival of dehydration.</title>
        <authorList>
            <person name="Xiao L."/>
            <person name="Yang G."/>
            <person name="Zhang L."/>
            <person name="Yang X."/>
            <person name="Zhao S."/>
            <person name="Ji Z."/>
            <person name="Zhou Q."/>
            <person name="Hu M."/>
            <person name="Wang Y."/>
            <person name="Chen M."/>
            <person name="Xu Y."/>
            <person name="Jin H."/>
            <person name="Xiao X."/>
            <person name="Hu G."/>
            <person name="Bao F."/>
            <person name="Hu Y."/>
            <person name="Wan P."/>
            <person name="Li L."/>
            <person name="Deng X."/>
            <person name="Kuang T."/>
            <person name="Xiang C."/>
            <person name="Zhu J.K."/>
            <person name="Oliver M.J."/>
            <person name="He Y."/>
        </authorList>
    </citation>
    <scope>NUCLEOTIDE SEQUENCE [LARGE SCALE GENOMIC DNA]</scope>
    <source>
        <strain evidence="2">cv. XS01</strain>
    </source>
</reference>
<evidence type="ECO:0000313" key="1">
    <source>
        <dbReference type="EMBL" id="KZV43255.1"/>
    </source>
</evidence>
<gene>
    <name evidence="1" type="ORF">F511_09841</name>
</gene>
<name>A0A2Z7C8N2_9LAMI</name>
<keyword evidence="2" id="KW-1185">Reference proteome</keyword>
<dbReference type="AlphaFoldDB" id="A0A2Z7C8N2"/>
<accession>A0A2Z7C8N2</accession>
<evidence type="ECO:0000313" key="2">
    <source>
        <dbReference type="Proteomes" id="UP000250235"/>
    </source>
</evidence>